<name>A0ABR2KSJ5_9EUKA</name>
<sequence length="1173" mass="134620">MFHKTLFRSLNIFNLVKGRFLPKEEQTLYLFNLYTSFEIFSLNDHKKPITLQSKHHQHLFSKAFYICIGPNIDGIDTFFVIRDTDIIHFQYSETENIFISINHFELPNFCITPDYGYYEDGQLIISCFHGGLCGFEINKSQSQLIFNFKPCTSVLQSFPVYKDCFCRIETGLNVVIYRTKPFEIEDKRNYENNYDGIFYSFPFGQDGIIFCTKNSLKCQSTNSDTDIIFPSEFPFDPIVFHTPIAPSDVLVLTQKGAILRLQSDLKLTLIRNPENINMIIKIFNLDGNNILLVNKCHDHIIFNINSKSTMPFLFSTIGLSNISIYNPKLVSSESPMNFAPQAFSYVDNELITFRQGMHLSLIHEIELPAKPTGLFSLQIENKDRQLTDHIIISFENGSKLFEVVKEGKSSFLKKSDLQFYEEGKTIDVATFCFSNNQMKIFQITANNAAPIPFLDHKLTPNRYPEKTAFTAYTKRMNIRITEKNVLYFTSIMRKGGTGSSDEKLSYSDELDFSATCLTISPPNADELSDYIVIGAEYKEKSEFAVVFYNISSDELEREKIINEKFPFRVHSIKFIDATNEKPLGILVGLENGSLYVGELNFEKQEIVKKQILQLGISPCHIKEFKIKLNTIRFGLSSRMWLLEIQSGKNLVKPHPFSVSSPSFMTMDQSGHIFLISGKTFGIYHFMGRTPINPDYYVIRTRFPNPILSLKIVDQFKIQPPNSRFRKFSTPLLLIICQKDVYLVDSTCPSNYVPIIKYDSDIIAYANYSNRVSFCKSSITSMEFTVNSFLAIATHHFPNSQNRERHYDCINIYKVDFSYVKYLISNGMSEIRKNPNSSNTLLNPIISTLVPYRINAISVTNAIYSAYQKFMMIEPFVIIGSCNTVFVYMVTNQKLSLLAKLDNVGTRITNIYSCADNIKISIYVSDIQQSITLLYFDISNNKIFPVSEEGAMRPISTEISPFMITPNQKMVWCGGDKLGNFFIFNSHTNYSPISPQATESSNKKTDLHSNQITKPKEFNHPKSRLWLIYNINVGDVITGVDRGCDLDVITSPFPVWYSTIGGTIGCFLEASALRKNYMLMRNLEIELSKLFYSLTNCDSITYRFRYFQSYQICDLDVLDIFQKLPLQRKEYILKELEKKNSSDLGSKTINSIDEIEAEILTCASFFWLWSQDLG</sequence>
<dbReference type="PANTHER" id="PTHR10644">
    <property type="entry name" value="DNA REPAIR/RNA PROCESSING CPSF FAMILY"/>
    <property type="match status" value="1"/>
</dbReference>
<comment type="caution">
    <text evidence="2">The sequence shown here is derived from an EMBL/GenBank/DDBJ whole genome shotgun (WGS) entry which is preliminary data.</text>
</comment>
<keyword evidence="3" id="KW-1185">Reference proteome</keyword>
<evidence type="ECO:0000313" key="2">
    <source>
        <dbReference type="EMBL" id="KAK8894064.1"/>
    </source>
</evidence>
<organism evidence="2 3">
    <name type="scientific">Tritrichomonas musculus</name>
    <dbReference type="NCBI Taxonomy" id="1915356"/>
    <lineage>
        <taxon>Eukaryota</taxon>
        <taxon>Metamonada</taxon>
        <taxon>Parabasalia</taxon>
        <taxon>Tritrichomonadida</taxon>
        <taxon>Tritrichomonadidae</taxon>
        <taxon>Tritrichomonas</taxon>
    </lineage>
</organism>
<dbReference type="InterPro" id="IPR050358">
    <property type="entry name" value="RSE1/DDB1/CFT1"/>
</dbReference>
<reference evidence="2 3" key="1">
    <citation type="submission" date="2024-04" db="EMBL/GenBank/DDBJ databases">
        <title>Tritrichomonas musculus Genome.</title>
        <authorList>
            <person name="Alves-Ferreira E."/>
            <person name="Grigg M."/>
            <person name="Lorenzi H."/>
            <person name="Galac M."/>
        </authorList>
    </citation>
    <scope>NUCLEOTIDE SEQUENCE [LARGE SCALE GENOMIC DNA]</scope>
    <source>
        <strain evidence="2 3">EAF2021</strain>
    </source>
</reference>
<accession>A0ABR2KSJ5</accession>
<dbReference type="InterPro" id="IPR004871">
    <property type="entry name" value="RSE1/DDB1/CPSF1_C"/>
</dbReference>
<evidence type="ECO:0000313" key="3">
    <source>
        <dbReference type="Proteomes" id="UP001470230"/>
    </source>
</evidence>
<dbReference type="Proteomes" id="UP001470230">
    <property type="component" value="Unassembled WGS sequence"/>
</dbReference>
<dbReference type="InterPro" id="IPR015943">
    <property type="entry name" value="WD40/YVTN_repeat-like_dom_sf"/>
</dbReference>
<protein>
    <submittedName>
        <fullName evidence="2">Pre-mRNA-splicing factor rse1</fullName>
    </submittedName>
</protein>
<dbReference type="SUPFAM" id="SSF69322">
    <property type="entry name" value="Tricorn protease domain 2"/>
    <property type="match status" value="1"/>
</dbReference>
<dbReference type="Pfam" id="PF03178">
    <property type="entry name" value="CPSF_A"/>
    <property type="match status" value="1"/>
</dbReference>
<proteinExistence type="predicted"/>
<feature type="domain" description="RSE1/DDB1/CPSF1 C-terminal" evidence="1">
    <location>
        <begin position="872"/>
        <end position="1120"/>
    </location>
</feature>
<dbReference type="EMBL" id="JAPFFF010000003">
    <property type="protein sequence ID" value="KAK8894064.1"/>
    <property type="molecule type" value="Genomic_DNA"/>
</dbReference>
<evidence type="ECO:0000259" key="1">
    <source>
        <dbReference type="Pfam" id="PF03178"/>
    </source>
</evidence>
<dbReference type="Gene3D" id="2.130.10.10">
    <property type="entry name" value="YVTN repeat-like/Quinoprotein amine dehydrogenase"/>
    <property type="match status" value="2"/>
</dbReference>
<gene>
    <name evidence="2" type="ORF">M9Y10_022496</name>
</gene>